<sequence>MAMTVEAVTKGIAREEWLQLRKRGIGGSDAAAVAGLNPWKSPVAVYLEKTGQLENDAAGEPAYWGNILEDVVAKEFSIRTGLKVQRSNKLYRHPEHSFMLGNIDRMITDQNKRKGILEVKTTSAFNTEDWKDDKLPDHYAIQLQHYLSVLGLDYGFFAVLIGGNNFQYRYVERDERIISSLIDIEKQFWNEHVLKGIPPMIDGSDASTNLLNYLYPSSKPDTSINLPDDQEGLIKELKESQDALKLAETRFETAKNLIKSMMEDAEIAYFKGDKIATWKSSDSASLDTKTLKAKKPEIYSEFAVTKSVRRFLVK</sequence>
<dbReference type="InterPro" id="IPR011335">
    <property type="entry name" value="Restrct_endonuc-II-like"/>
</dbReference>
<dbReference type="NCBIfam" id="TIGR03033">
    <property type="entry name" value="phage_rel_nuc"/>
    <property type="match status" value="1"/>
</dbReference>
<name>A0A229UMD3_9BACL</name>
<dbReference type="Gene3D" id="3.90.320.10">
    <property type="match status" value="1"/>
</dbReference>
<accession>A0A229UMD3</accession>
<protein>
    <recommendedName>
        <fullName evidence="2">YqaJ viral recombinase domain-containing protein</fullName>
    </recommendedName>
</protein>
<keyword evidence="1" id="KW-0175">Coiled coil</keyword>
<dbReference type="AlphaFoldDB" id="A0A229UMD3"/>
<organism evidence="3 4">
    <name type="scientific">Paenibacillus rigui</name>
    <dbReference type="NCBI Taxonomy" id="554312"/>
    <lineage>
        <taxon>Bacteria</taxon>
        <taxon>Bacillati</taxon>
        <taxon>Bacillota</taxon>
        <taxon>Bacilli</taxon>
        <taxon>Bacillales</taxon>
        <taxon>Paenibacillaceae</taxon>
        <taxon>Paenibacillus</taxon>
    </lineage>
</organism>
<dbReference type="InterPro" id="IPR017482">
    <property type="entry name" value="Lambda-type_endonuclease"/>
</dbReference>
<evidence type="ECO:0000256" key="1">
    <source>
        <dbReference type="SAM" id="Coils"/>
    </source>
</evidence>
<evidence type="ECO:0000313" key="4">
    <source>
        <dbReference type="Proteomes" id="UP000215509"/>
    </source>
</evidence>
<dbReference type="OrthoDB" id="46225at2"/>
<dbReference type="Proteomes" id="UP000215509">
    <property type="component" value="Unassembled WGS sequence"/>
</dbReference>
<gene>
    <name evidence="3" type="ORF">CF651_18935</name>
</gene>
<keyword evidence="4" id="KW-1185">Reference proteome</keyword>
<dbReference type="SUPFAM" id="SSF52980">
    <property type="entry name" value="Restriction endonuclease-like"/>
    <property type="match status" value="1"/>
</dbReference>
<feature type="coiled-coil region" evidence="1">
    <location>
        <begin position="230"/>
        <end position="264"/>
    </location>
</feature>
<dbReference type="EMBL" id="NMQW01000027">
    <property type="protein sequence ID" value="OXM84586.1"/>
    <property type="molecule type" value="Genomic_DNA"/>
</dbReference>
<feature type="domain" description="YqaJ viral recombinase" evidence="2">
    <location>
        <begin position="16"/>
        <end position="151"/>
    </location>
</feature>
<dbReference type="InterPro" id="IPR019080">
    <property type="entry name" value="YqaJ_viral_recombinase"/>
</dbReference>
<reference evidence="3 4" key="1">
    <citation type="submission" date="2017-07" db="EMBL/GenBank/DDBJ databases">
        <title>Genome sequencing and assembly of Paenibacillus rigui.</title>
        <authorList>
            <person name="Mayilraj S."/>
        </authorList>
    </citation>
    <scope>NUCLEOTIDE SEQUENCE [LARGE SCALE GENOMIC DNA]</scope>
    <source>
        <strain evidence="3 4">JCM 16352</strain>
    </source>
</reference>
<dbReference type="Pfam" id="PF09588">
    <property type="entry name" value="YqaJ"/>
    <property type="match status" value="1"/>
</dbReference>
<dbReference type="InterPro" id="IPR051703">
    <property type="entry name" value="NF-kappa-B_Signaling_Reg"/>
</dbReference>
<dbReference type="RefSeq" id="WP_094016442.1">
    <property type="nucleotide sequence ID" value="NZ_NMQW01000027.1"/>
</dbReference>
<dbReference type="PANTHER" id="PTHR46609">
    <property type="entry name" value="EXONUCLEASE, PHAGE-TYPE/RECB, C-TERMINAL DOMAIN-CONTAINING PROTEIN"/>
    <property type="match status" value="1"/>
</dbReference>
<dbReference type="PANTHER" id="PTHR46609:SF6">
    <property type="entry name" value="EXONUCLEASE, PHAGE-TYPE_RECB, C-TERMINAL DOMAIN-CONTAINING PROTEIN-RELATED"/>
    <property type="match status" value="1"/>
</dbReference>
<proteinExistence type="predicted"/>
<evidence type="ECO:0000259" key="2">
    <source>
        <dbReference type="Pfam" id="PF09588"/>
    </source>
</evidence>
<evidence type="ECO:0000313" key="3">
    <source>
        <dbReference type="EMBL" id="OXM84586.1"/>
    </source>
</evidence>
<dbReference type="InterPro" id="IPR011604">
    <property type="entry name" value="PDDEXK-like_dom_sf"/>
</dbReference>
<comment type="caution">
    <text evidence="3">The sequence shown here is derived from an EMBL/GenBank/DDBJ whole genome shotgun (WGS) entry which is preliminary data.</text>
</comment>